<keyword evidence="2" id="KW-1185">Reference proteome</keyword>
<dbReference type="Proteomes" id="UP000315724">
    <property type="component" value="Chromosome"/>
</dbReference>
<evidence type="ECO:0000313" key="1">
    <source>
        <dbReference type="EMBL" id="QDT35380.1"/>
    </source>
</evidence>
<dbReference type="EMBL" id="CP036267">
    <property type="protein sequence ID" value="QDT35380.1"/>
    <property type="molecule type" value="Genomic_DNA"/>
</dbReference>
<evidence type="ECO:0000313" key="2">
    <source>
        <dbReference type="Proteomes" id="UP000315724"/>
    </source>
</evidence>
<dbReference type="KEGG" id="tpol:Mal48_46570"/>
<protein>
    <recommendedName>
        <fullName evidence="3">Apea-like HEPN domain-containing protein</fullName>
    </recommendedName>
</protein>
<name>A0A517QUS2_9PLAN</name>
<proteinExistence type="predicted"/>
<dbReference type="AlphaFoldDB" id="A0A517QUS2"/>
<reference evidence="1 2" key="1">
    <citation type="submission" date="2019-02" db="EMBL/GenBank/DDBJ databases">
        <title>Deep-cultivation of Planctomycetes and their phenomic and genomic characterization uncovers novel biology.</title>
        <authorList>
            <person name="Wiegand S."/>
            <person name="Jogler M."/>
            <person name="Boedeker C."/>
            <person name="Pinto D."/>
            <person name="Vollmers J."/>
            <person name="Rivas-Marin E."/>
            <person name="Kohn T."/>
            <person name="Peeters S.H."/>
            <person name="Heuer A."/>
            <person name="Rast P."/>
            <person name="Oberbeckmann S."/>
            <person name="Bunk B."/>
            <person name="Jeske O."/>
            <person name="Meyerdierks A."/>
            <person name="Storesund J.E."/>
            <person name="Kallscheuer N."/>
            <person name="Luecker S."/>
            <person name="Lage O.M."/>
            <person name="Pohl T."/>
            <person name="Merkel B.J."/>
            <person name="Hornburger P."/>
            <person name="Mueller R.-W."/>
            <person name="Bruemmer F."/>
            <person name="Labrenz M."/>
            <person name="Spormann A.M."/>
            <person name="Op den Camp H."/>
            <person name="Overmann J."/>
            <person name="Amann R."/>
            <person name="Jetten M.S.M."/>
            <person name="Mascher T."/>
            <person name="Medema M.H."/>
            <person name="Devos D.P."/>
            <person name="Kaster A.-K."/>
            <person name="Ovreas L."/>
            <person name="Rohde M."/>
            <person name="Galperin M.Y."/>
            <person name="Jogler C."/>
        </authorList>
    </citation>
    <scope>NUCLEOTIDE SEQUENCE [LARGE SCALE GENOMIC DNA]</scope>
    <source>
        <strain evidence="1 2">Mal48</strain>
    </source>
</reference>
<gene>
    <name evidence="1" type="ORF">Mal48_46570</name>
</gene>
<accession>A0A517QUS2</accession>
<organism evidence="1 2">
    <name type="scientific">Thalassoglobus polymorphus</name>
    <dbReference type="NCBI Taxonomy" id="2527994"/>
    <lineage>
        <taxon>Bacteria</taxon>
        <taxon>Pseudomonadati</taxon>
        <taxon>Planctomycetota</taxon>
        <taxon>Planctomycetia</taxon>
        <taxon>Planctomycetales</taxon>
        <taxon>Planctomycetaceae</taxon>
        <taxon>Thalassoglobus</taxon>
    </lineage>
</organism>
<evidence type="ECO:0008006" key="3">
    <source>
        <dbReference type="Google" id="ProtNLM"/>
    </source>
</evidence>
<sequence>MPNREPIASSSTSQFQMNVTVYGSVKPCPVLIRRTQRSLKANSGGRDYFSDITLHDARNAGGMRVEFSVTATSPQGALRAGNVYLSQLCDLLTVVTRSPVWFYMPDDDSAEERIRSHRRSASVDRIMTEDEWSWITGNLVYLRRKHPRFLAASSWYRKGLLGRDVIDDFCCFWRVSERIAYSYADKSGWSDDDKQRSQVRKCVSQLRDDLFPENAPSILADETVSKIVKLRNDISHGNVPITLDIIDTASEFISPLEAVAYEILARLRDTELVTEDVA</sequence>